<evidence type="ECO:0000259" key="2">
    <source>
        <dbReference type="Pfam" id="PF01243"/>
    </source>
</evidence>
<dbReference type="Pfam" id="PF01243">
    <property type="entry name" value="PNPOx_N"/>
    <property type="match status" value="1"/>
</dbReference>
<gene>
    <name evidence="3" type="ORF">EFL26_18120</name>
</gene>
<evidence type="ECO:0000256" key="1">
    <source>
        <dbReference type="SAM" id="MobiDB-lite"/>
    </source>
</evidence>
<keyword evidence="4" id="KW-1185">Reference proteome</keyword>
<name>A0A3N0GK05_9ACTN</name>
<protein>
    <submittedName>
        <fullName evidence="3">Pyridoxamine 5'-phosphate oxidase family protein</fullName>
    </submittedName>
</protein>
<dbReference type="SUPFAM" id="SSF50475">
    <property type="entry name" value="FMN-binding split barrel"/>
    <property type="match status" value="1"/>
</dbReference>
<proteinExistence type="predicted"/>
<feature type="domain" description="Pyridoxamine 5'-phosphate oxidase N-terminal" evidence="2">
    <location>
        <begin position="46"/>
        <end position="156"/>
    </location>
</feature>
<organism evidence="3 4">
    <name type="scientific">Nocardioides pocheonensis</name>
    <dbReference type="NCBI Taxonomy" id="661485"/>
    <lineage>
        <taxon>Bacteria</taxon>
        <taxon>Bacillati</taxon>
        <taxon>Actinomycetota</taxon>
        <taxon>Actinomycetes</taxon>
        <taxon>Propionibacteriales</taxon>
        <taxon>Nocardioidaceae</taxon>
        <taxon>Nocardioides</taxon>
    </lineage>
</organism>
<sequence length="176" mass="19590">MATSCIPTPTAPRTHGGDLVSTPQPRSGPQRKADSLDLLRRDAIDVWVATASVEDATPWPHLVPVSLAWLDDDRAAIAIQARSRTARDLRAQPAARLAVGPTRDVVMIEAVAEEEHDVAEAPDDLVRQYLRQADWDPRAASGYVFFVLRPRRIQAWREADEIPGRALMRDGRWLVD</sequence>
<evidence type="ECO:0000313" key="4">
    <source>
        <dbReference type="Proteomes" id="UP000279994"/>
    </source>
</evidence>
<feature type="region of interest" description="Disordered" evidence="1">
    <location>
        <begin position="1"/>
        <end position="33"/>
    </location>
</feature>
<evidence type="ECO:0000313" key="3">
    <source>
        <dbReference type="EMBL" id="RNM12546.1"/>
    </source>
</evidence>
<accession>A0A3N0GK05</accession>
<dbReference type="InterPro" id="IPR011576">
    <property type="entry name" value="Pyridox_Oxase_N"/>
</dbReference>
<dbReference type="EMBL" id="RJSF01000044">
    <property type="protein sequence ID" value="RNM12546.1"/>
    <property type="molecule type" value="Genomic_DNA"/>
</dbReference>
<comment type="caution">
    <text evidence="3">The sequence shown here is derived from an EMBL/GenBank/DDBJ whole genome shotgun (WGS) entry which is preliminary data.</text>
</comment>
<dbReference type="AlphaFoldDB" id="A0A3N0GK05"/>
<dbReference type="Gene3D" id="2.30.110.10">
    <property type="entry name" value="Electron Transport, Fmn-binding Protein, Chain A"/>
    <property type="match status" value="1"/>
</dbReference>
<reference evidence="3 4" key="1">
    <citation type="submission" date="2018-11" db="EMBL/GenBank/DDBJ databases">
        <authorList>
            <person name="Li F."/>
        </authorList>
    </citation>
    <scope>NUCLEOTIDE SEQUENCE [LARGE SCALE GENOMIC DNA]</scope>
    <source>
        <strain evidence="3 4">Gsoil 818</strain>
    </source>
</reference>
<dbReference type="InterPro" id="IPR012349">
    <property type="entry name" value="Split_barrel_FMN-bd"/>
</dbReference>
<dbReference type="OrthoDB" id="3627463at2"/>
<dbReference type="Proteomes" id="UP000279994">
    <property type="component" value="Unassembled WGS sequence"/>
</dbReference>